<evidence type="ECO:0000313" key="1">
    <source>
        <dbReference type="EMBL" id="CAI9955743.1"/>
    </source>
</evidence>
<name>A0AA86QJS6_9EUKA</name>
<protein>
    <submittedName>
        <fullName evidence="1">Uncharacterized protein</fullName>
    </submittedName>
</protein>
<dbReference type="Gene3D" id="2.160.20.110">
    <property type="match status" value="1"/>
</dbReference>
<reference evidence="1" key="1">
    <citation type="submission" date="2023-06" db="EMBL/GenBank/DDBJ databases">
        <authorList>
            <person name="Kurt Z."/>
        </authorList>
    </citation>
    <scope>NUCLEOTIDE SEQUENCE</scope>
</reference>
<comment type="caution">
    <text evidence="1">The sequence shown here is derived from an EMBL/GenBank/DDBJ whole genome shotgun (WGS) entry which is preliminary data.</text>
</comment>
<gene>
    <name evidence="1" type="ORF">HINF_LOCUS43388</name>
    <name evidence="2" type="ORF">HINF_LOCUS72437</name>
</gene>
<accession>A0AA86QJS6</accession>
<dbReference type="EMBL" id="CATOUU010000866">
    <property type="protein sequence ID" value="CAI9955743.1"/>
    <property type="molecule type" value="Genomic_DNA"/>
</dbReference>
<dbReference type="EMBL" id="CAXDID020000574">
    <property type="protein sequence ID" value="CAL6103950.1"/>
    <property type="molecule type" value="Genomic_DNA"/>
</dbReference>
<dbReference type="Proteomes" id="UP001642409">
    <property type="component" value="Unassembled WGS sequence"/>
</dbReference>
<dbReference type="AlphaFoldDB" id="A0AA86QJS6"/>
<evidence type="ECO:0000313" key="3">
    <source>
        <dbReference type="Proteomes" id="UP001642409"/>
    </source>
</evidence>
<evidence type="ECO:0000313" key="2">
    <source>
        <dbReference type="EMBL" id="CAL6103950.1"/>
    </source>
</evidence>
<proteinExistence type="predicted"/>
<organism evidence="1">
    <name type="scientific">Hexamita inflata</name>
    <dbReference type="NCBI Taxonomy" id="28002"/>
    <lineage>
        <taxon>Eukaryota</taxon>
        <taxon>Metamonada</taxon>
        <taxon>Diplomonadida</taxon>
        <taxon>Hexamitidae</taxon>
        <taxon>Hexamitinae</taxon>
        <taxon>Hexamita</taxon>
    </lineage>
</organism>
<reference evidence="2 3" key="2">
    <citation type="submission" date="2024-07" db="EMBL/GenBank/DDBJ databases">
        <authorList>
            <person name="Akdeniz Z."/>
        </authorList>
    </citation>
    <scope>NUCLEOTIDE SEQUENCE [LARGE SCALE GENOMIC DNA]</scope>
</reference>
<keyword evidence="3" id="KW-1185">Reference proteome</keyword>
<sequence length="1214" mass="131513">MQTSCQNNILINNNQYNFCQKSKQLNNVKLEKEMFILQKSNSQLFINADNVQKSAIDVQIYNYAVNAFVLFGLSEAQIVLDSSINVSLNFQVFQGALICIKCDVQIITCTLVFIAAGNQVSGILIEANTQICIQQTFIQYRISSQYSSGIVNSVNTSNVNMSIIDCKLIGFNLISSECSGYIATQLLQSTIITITQFCVCAENISTFGNNSIITTYNGTIDHKCDLCATNYYVYGICSDSLKYGQEINHMLQCVYPFEYINNQCVCAQGYVLDQQICVNIIQIINIALNQSQNSELAGKIIELENLVQQIDQNISQNINQLQDQIYISENFIVSNFTELQKNLYSNTSALENRIIGNTTLLESFIRVNSSALEKYILQNATVLDQRIYNNISALKLNISQNISQLQNQISISENFVVSNFTELQKNLQSNTSTLENRIIGNASLLKNNIILNSSALEKFILQNATVLDWRIYNNISALKTNVSQIQVLHQQQIQQIQDTITNLINQINCTNNAGYEYINGSCVQTSCSITGQERVNGICQCANANEIVLNGSCVCPQYTTLVGQICTCPVNSNFVGGVCTCNVIIGQTMVAGKCACPSGLTALNGICQLIINKLDGTYQCSQSVYVSTFEIDTITQSVGSGNFTAGYVFSTEIQDVFIDIADNVYTIVKPLFQSQSTFTNLKIQFGVQTVSGGSLILTSSDSIVINQMNIISKPNKLITLSASQLNILSSSPTGANIYNLLVNLSFASSNGNITLVSNVNGVFNISGYQVMGDYASTLVVAMIGLNVITATINVNQMSFKPNVYNVGNGSSYLFGSSISTVSTFVIDNLAIVIGSSSNFGLLGSITTASYNTSFYQFGGIIAYINSASSISVNNVILDVYQKFTTSYVSYSGFLIGYVQSNSSIVTIMNVCLQQNMTSTTLQFWYFGLIGENCGIFSIQNASITISVQGTQFSDFGIVGVQNTNSLFAEVKNMITSVCVSSTSQGGNISSVFGREDARNCSIQNTSVQGSISSGTNQKCIGGIVGILNENIIIIDCFVTQTKMSSGSGSNNIGGIIGIQYSTATFQNCSVINTNITGYQLIGGFIGSQNSSAMILNSSIYNANIIAGYCGVGGIIGMQIGKQIVTIINSSVSQINISSYYNLGGIVGQCSFTLYLTNTKIQFVRFSASYSFGVVVGYSSGTYSFINSTAVSNFANGVQQAECTNLSNSWSISGC</sequence>